<dbReference type="RefSeq" id="WP_261959093.1">
    <property type="nucleotide sequence ID" value="NZ_BAAAXA010000001.1"/>
</dbReference>
<dbReference type="PANTHER" id="PTHR23308">
    <property type="entry name" value="NUCLEAR INHIBITOR OF PROTEIN PHOSPHATASE-1"/>
    <property type="match status" value="1"/>
</dbReference>
<dbReference type="SMART" id="SM00240">
    <property type="entry name" value="FHA"/>
    <property type="match status" value="1"/>
</dbReference>
<organism evidence="3 4">
    <name type="scientific">Dactylosporangium matsuzakiense</name>
    <dbReference type="NCBI Taxonomy" id="53360"/>
    <lineage>
        <taxon>Bacteria</taxon>
        <taxon>Bacillati</taxon>
        <taxon>Actinomycetota</taxon>
        <taxon>Actinomycetes</taxon>
        <taxon>Micromonosporales</taxon>
        <taxon>Micromonosporaceae</taxon>
        <taxon>Dactylosporangium</taxon>
    </lineage>
</organism>
<dbReference type="Pfam" id="PF12401">
    <property type="entry name" value="FhaA_N"/>
    <property type="match status" value="1"/>
</dbReference>
<dbReference type="AlphaFoldDB" id="A0A9W6KN89"/>
<proteinExistence type="predicted"/>
<dbReference type="InterPro" id="IPR008984">
    <property type="entry name" value="SMAD_FHA_dom_sf"/>
</dbReference>
<keyword evidence="4" id="KW-1185">Reference proteome</keyword>
<dbReference type="Gene3D" id="2.60.200.20">
    <property type="match status" value="1"/>
</dbReference>
<evidence type="ECO:0000259" key="2">
    <source>
        <dbReference type="PROSITE" id="PS50006"/>
    </source>
</evidence>
<reference evidence="3" key="1">
    <citation type="journal article" date="2014" name="Int. J. Syst. Evol. Microbiol.">
        <title>Complete genome sequence of Corynebacterium casei LMG S-19264T (=DSM 44701T), isolated from a smear-ripened cheese.</title>
        <authorList>
            <consortium name="US DOE Joint Genome Institute (JGI-PGF)"/>
            <person name="Walter F."/>
            <person name="Albersmeier A."/>
            <person name="Kalinowski J."/>
            <person name="Ruckert C."/>
        </authorList>
    </citation>
    <scope>NUCLEOTIDE SEQUENCE</scope>
    <source>
        <strain evidence="3">VKM Ac-1321</strain>
    </source>
</reference>
<dbReference type="InterPro" id="IPR022128">
    <property type="entry name" value="FhaA_N"/>
</dbReference>
<dbReference type="InterPro" id="IPR042287">
    <property type="entry name" value="FhaA_N_sf"/>
</dbReference>
<evidence type="ECO:0000313" key="3">
    <source>
        <dbReference type="EMBL" id="GLL02439.1"/>
    </source>
</evidence>
<accession>A0A9W6KN89</accession>
<reference evidence="3" key="2">
    <citation type="submission" date="2023-01" db="EMBL/GenBank/DDBJ databases">
        <authorList>
            <person name="Sun Q."/>
            <person name="Evtushenko L."/>
        </authorList>
    </citation>
    <scope>NUCLEOTIDE SEQUENCE</scope>
    <source>
        <strain evidence="3">VKM Ac-1321</strain>
    </source>
</reference>
<evidence type="ECO:0000313" key="4">
    <source>
        <dbReference type="Proteomes" id="UP001143480"/>
    </source>
</evidence>
<name>A0A9W6KN89_9ACTN</name>
<dbReference type="InterPro" id="IPR000253">
    <property type="entry name" value="FHA_dom"/>
</dbReference>
<dbReference type="EMBL" id="BSFP01000023">
    <property type="protein sequence ID" value="GLL02439.1"/>
    <property type="molecule type" value="Genomic_DNA"/>
</dbReference>
<dbReference type="InterPro" id="IPR050923">
    <property type="entry name" value="Cell_Proc_Reg/RNA_Proc"/>
</dbReference>
<dbReference type="Pfam" id="PF00498">
    <property type="entry name" value="FHA"/>
    <property type="match status" value="1"/>
</dbReference>
<protein>
    <recommendedName>
        <fullName evidence="2">FHA domain-containing protein</fullName>
    </recommendedName>
</protein>
<evidence type="ECO:0000256" key="1">
    <source>
        <dbReference type="ARBA" id="ARBA00022553"/>
    </source>
</evidence>
<sequence>MSLPQRTAILEAMHREAEVGEQTLAPNNYLVLVAPGDLDGLVPFAGPLARAQAEFLAEQRWGVVDEVVVNLQPDDTLPPGQFRILADVRKARTRREDEAGVGVGLLIDDGRRYTMQSGETIIGRGRQADLRVRDEGVSRRHASLRYDGRNLALMDLGSTNGTLLNDRPVTEPTIVRPGDVITLGGVTLTVEAAR</sequence>
<dbReference type="Proteomes" id="UP001143480">
    <property type="component" value="Unassembled WGS sequence"/>
</dbReference>
<gene>
    <name evidence="3" type="ORF">GCM10017581_041810</name>
</gene>
<dbReference type="CDD" id="cd00060">
    <property type="entry name" value="FHA"/>
    <property type="match status" value="1"/>
</dbReference>
<feature type="domain" description="FHA" evidence="2">
    <location>
        <begin position="120"/>
        <end position="169"/>
    </location>
</feature>
<dbReference type="PROSITE" id="PS50006">
    <property type="entry name" value="FHA_DOMAIN"/>
    <property type="match status" value="1"/>
</dbReference>
<dbReference type="Gene3D" id="3.30.2320.60">
    <property type="entry name" value="FhaA, phosphopeptide-binding domain (DUF3662)"/>
    <property type="match status" value="1"/>
</dbReference>
<comment type="caution">
    <text evidence="3">The sequence shown here is derived from an EMBL/GenBank/DDBJ whole genome shotgun (WGS) entry which is preliminary data.</text>
</comment>
<keyword evidence="1" id="KW-0597">Phosphoprotein</keyword>
<dbReference type="SUPFAM" id="SSF49879">
    <property type="entry name" value="SMAD/FHA domain"/>
    <property type="match status" value="1"/>
</dbReference>